<reference evidence="1" key="1">
    <citation type="submission" date="2021-11" db="EMBL/GenBank/DDBJ databases">
        <title>Genome sequence.</title>
        <authorList>
            <person name="Sun Q."/>
        </authorList>
    </citation>
    <scope>NUCLEOTIDE SEQUENCE</scope>
    <source>
        <strain evidence="1">JC740</strain>
    </source>
</reference>
<sequence length="561" mass="61786">MRVASIVILSLVASRTAGQDAVVPIVGGQLPQTLAVKVVDSNSNPIKGVEVSPWALRSSQGHGRWASNGNDPSELNPAAVSTNSDGIAKIIYPFFRDVQEQTRTTSVSLFLKHPEYSIDDSVHLDVPIASDTPEIIQMKLSASIRFLPTIDGNPVRPSEIQVMRSDISSFTDGYARHIEDEHVIVRHLAPELCDFMLVRLVDEQPTHFSEVFTVDLQSGANDPQVVELAPSTSLSGRISDQVPRPIREGRVLAMTVPPQSNRDRLTWSTWGPIRTDGTIEIPHWPKGETMQLIGLTNGHRIRSLMVDAQGRKLPNQAAPAEGSPVVIDPPFTHPIELDTEQLHRCEIRLVDLDGRPVAGAKVAAYPNVYWKNWGSQLYGLPLMQSTEFFGNAKLMEEINEQLENPAFPNRFMGPVDEEGKVELRLPSGEWDLYVESKTHALPVILGRRNHKISVGKSQPNSASIQLIPVGTDLLGDYDKLAGVVFGCSPREGQRICALPGVRERMDQFVERIQNAKDPNDPSILAEAFAFVAEAFENANDPAEAVKWREKSAAMKIKAAAK</sequence>
<dbReference type="Proteomes" id="UP001430306">
    <property type="component" value="Unassembled WGS sequence"/>
</dbReference>
<accession>A0ABS8NNJ9</accession>
<comment type="caution">
    <text evidence="1">The sequence shown here is derived from an EMBL/GenBank/DDBJ whole genome shotgun (WGS) entry which is preliminary data.</text>
</comment>
<proteinExistence type="predicted"/>
<dbReference type="EMBL" id="JAJKFW010000063">
    <property type="protein sequence ID" value="MCC9645169.1"/>
    <property type="molecule type" value="Genomic_DNA"/>
</dbReference>
<organism evidence="1 2">
    <name type="scientific">Rhodopirellula halodulae</name>
    <dbReference type="NCBI Taxonomy" id="2894198"/>
    <lineage>
        <taxon>Bacteria</taxon>
        <taxon>Pseudomonadati</taxon>
        <taxon>Planctomycetota</taxon>
        <taxon>Planctomycetia</taxon>
        <taxon>Pirellulales</taxon>
        <taxon>Pirellulaceae</taxon>
        <taxon>Rhodopirellula</taxon>
    </lineage>
</organism>
<dbReference type="RefSeq" id="WP_230276805.1">
    <property type="nucleotide sequence ID" value="NZ_JAJKFW010000063.1"/>
</dbReference>
<evidence type="ECO:0000313" key="2">
    <source>
        <dbReference type="Proteomes" id="UP001430306"/>
    </source>
</evidence>
<keyword evidence="2" id="KW-1185">Reference proteome</keyword>
<name>A0ABS8NNJ9_9BACT</name>
<evidence type="ECO:0000313" key="1">
    <source>
        <dbReference type="EMBL" id="MCC9645169.1"/>
    </source>
</evidence>
<protein>
    <submittedName>
        <fullName evidence="1">Uncharacterized protein</fullName>
    </submittedName>
</protein>
<gene>
    <name evidence="1" type="ORF">LOC71_23060</name>
</gene>